<dbReference type="Pfam" id="PF00535">
    <property type="entry name" value="Glycos_transf_2"/>
    <property type="match status" value="1"/>
</dbReference>
<protein>
    <submittedName>
        <fullName evidence="3">Glycosyltransferase family 2 protein</fullName>
    </submittedName>
</protein>
<dbReference type="Gene3D" id="3.90.550.10">
    <property type="entry name" value="Spore Coat Polysaccharide Biosynthesis Protein SpsA, Chain A"/>
    <property type="match status" value="1"/>
</dbReference>
<name>A0ABY7TK99_9SPHN</name>
<organism evidence="3 4">
    <name type="scientific">Sphingomonas naphthae</name>
    <dbReference type="NCBI Taxonomy" id="1813468"/>
    <lineage>
        <taxon>Bacteria</taxon>
        <taxon>Pseudomonadati</taxon>
        <taxon>Pseudomonadota</taxon>
        <taxon>Alphaproteobacteria</taxon>
        <taxon>Sphingomonadales</taxon>
        <taxon>Sphingomonadaceae</taxon>
        <taxon>Sphingomonas</taxon>
    </lineage>
</organism>
<sequence length="282" mass="32524">MAGISVIVLTFNSAATIGRTLKPLMEISDDIHIVDSYSKDDTVAVCEALGCQVTQHPFTNYAAQRNWAIDTLALKHDWQLHVDADEELTPELTRAIKGLNLATVDTDGFIIGRKIVFMDLVLRFGGIARTWHYRLFRNGFGRCEERLYDQHFVAAGRTRQIREYMLDYQDTTIAEWTARHNRWSDMEAEEAFLGSVAEAKEGQVQASLGGNIIARKRYAQGWYYRLPLFLRPTIYLFYRYFILLGFLDGRRGFIYHMLQAFWFRLLVDTKIYERQLAAKAGG</sequence>
<dbReference type="EMBL" id="CP117411">
    <property type="protein sequence ID" value="WCT73625.1"/>
    <property type="molecule type" value="Genomic_DNA"/>
</dbReference>
<feature type="domain" description="Glycosyltransferase 2-like" evidence="2">
    <location>
        <begin position="5"/>
        <end position="157"/>
    </location>
</feature>
<accession>A0ABY7TK99</accession>
<dbReference type="Proteomes" id="UP001220395">
    <property type="component" value="Chromosome"/>
</dbReference>
<dbReference type="PANTHER" id="PTHR43630">
    <property type="entry name" value="POLY-BETA-1,6-N-ACETYL-D-GLUCOSAMINE SYNTHASE"/>
    <property type="match status" value="1"/>
</dbReference>
<dbReference type="InterPro" id="IPR001173">
    <property type="entry name" value="Glyco_trans_2-like"/>
</dbReference>
<gene>
    <name evidence="3" type="ORF">PQ455_18775</name>
</gene>
<evidence type="ECO:0000313" key="3">
    <source>
        <dbReference type="EMBL" id="WCT73625.1"/>
    </source>
</evidence>
<keyword evidence="4" id="KW-1185">Reference proteome</keyword>
<dbReference type="RefSeq" id="WP_273688006.1">
    <property type="nucleotide sequence ID" value="NZ_CP117411.1"/>
</dbReference>
<dbReference type="CDD" id="cd02511">
    <property type="entry name" value="Beta4Glucosyltransferase"/>
    <property type="match status" value="1"/>
</dbReference>
<dbReference type="SUPFAM" id="SSF53448">
    <property type="entry name" value="Nucleotide-diphospho-sugar transferases"/>
    <property type="match status" value="1"/>
</dbReference>
<comment type="similarity">
    <text evidence="1">Belongs to the glycosyltransferase 2 family. WaaE/KdtX subfamily.</text>
</comment>
<evidence type="ECO:0000256" key="1">
    <source>
        <dbReference type="ARBA" id="ARBA00038494"/>
    </source>
</evidence>
<evidence type="ECO:0000259" key="2">
    <source>
        <dbReference type="Pfam" id="PF00535"/>
    </source>
</evidence>
<dbReference type="PANTHER" id="PTHR43630:SF2">
    <property type="entry name" value="GLYCOSYLTRANSFERASE"/>
    <property type="match status" value="1"/>
</dbReference>
<proteinExistence type="inferred from homology"/>
<reference evidence="3 4" key="1">
    <citation type="submission" date="2023-02" db="EMBL/GenBank/DDBJ databases">
        <title>Genome sequence of Sphingomonas naphthae.</title>
        <authorList>
            <person name="Kim S."/>
            <person name="Heo J."/>
            <person name="Kwon S.-W."/>
        </authorList>
    </citation>
    <scope>NUCLEOTIDE SEQUENCE [LARGE SCALE GENOMIC DNA]</scope>
    <source>
        <strain evidence="3 4">KACC 18716</strain>
    </source>
</reference>
<dbReference type="InterPro" id="IPR029044">
    <property type="entry name" value="Nucleotide-diphossugar_trans"/>
</dbReference>
<evidence type="ECO:0000313" key="4">
    <source>
        <dbReference type="Proteomes" id="UP001220395"/>
    </source>
</evidence>